<dbReference type="GO" id="GO:0006412">
    <property type="term" value="P:translation"/>
    <property type="evidence" value="ECO:0007669"/>
    <property type="project" value="InterPro"/>
</dbReference>
<comment type="caution">
    <text evidence="2">The sequence shown here is derived from an EMBL/GenBank/DDBJ whole genome shotgun (WGS) entry which is preliminary data.</text>
</comment>
<dbReference type="EMBL" id="QUBR01000002">
    <property type="protein sequence ID" value="REK70219.1"/>
    <property type="molecule type" value="Genomic_DNA"/>
</dbReference>
<accession>A0A371P2P9</accession>
<protein>
    <recommendedName>
        <fullName evidence="1">Large ribosomal subunit protein bL12 C-terminal domain-containing protein</fullName>
    </recommendedName>
</protein>
<name>A0A371P2P9_9ACTN</name>
<feature type="domain" description="Large ribosomal subunit protein bL12 C-terminal" evidence="1">
    <location>
        <begin position="62"/>
        <end position="91"/>
    </location>
</feature>
<organism evidence="2 3">
    <name type="scientific">Aeromicrobium endophyticum</name>
    <dbReference type="NCBI Taxonomy" id="2292704"/>
    <lineage>
        <taxon>Bacteria</taxon>
        <taxon>Bacillati</taxon>
        <taxon>Actinomycetota</taxon>
        <taxon>Actinomycetes</taxon>
        <taxon>Propionibacteriales</taxon>
        <taxon>Nocardioidaceae</taxon>
        <taxon>Aeromicrobium</taxon>
    </lineage>
</organism>
<evidence type="ECO:0000259" key="1">
    <source>
        <dbReference type="Pfam" id="PF00542"/>
    </source>
</evidence>
<dbReference type="Gene3D" id="3.30.1390.10">
    <property type="match status" value="2"/>
</dbReference>
<evidence type="ECO:0000313" key="2">
    <source>
        <dbReference type="EMBL" id="REK70219.1"/>
    </source>
</evidence>
<dbReference type="InterPro" id="IPR014719">
    <property type="entry name" value="Ribosomal_bL12_C/ClpS-like"/>
</dbReference>
<dbReference type="GO" id="GO:0003735">
    <property type="term" value="F:structural constituent of ribosome"/>
    <property type="evidence" value="ECO:0007669"/>
    <property type="project" value="InterPro"/>
</dbReference>
<dbReference type="InterPro" id="IPR013823">
    <property type="entry name" value="Ribosomal_bL12_C"/>
</dbReference>
<evidence type="ECO:0000313" key="3">
    <source>
        <dbReference type="Proteomes" id="UP000265581"/>
    </source>
</evidence>
<gene>
    <name evidence="2" type="ORF">DX116_13750</name>
</gene>
<dbReference type="Proteomes" id="UP000265581">
    <property type="component" value="Unassembled WGS sequence"/>
</dbReference>
<dbReference type="SUPFAM" id="SSF54736">
    <property type="entry name" value="ClpS-like"/>
    <property type="match status" value="1"/>
</dbReference>
<sequence length="147" mass="15865">MARRLYCRHMDWTGVAIVVLAVCLVASLAASWKGRSRTPSVPVPLVPLDEATAREVSDLIARDRKIQAIKLVRDATGAGLREAKERVEAWDAAPSAQPVETSAVLDDLAAEARSVRDASGPIHAIKLVRERTGWGLADAKGYVDRLG</sequence>
<dbReference type="Pfam" id="PF00542">
    <property type="entry name" value="Ribosomal_L12"/>
    <property type="match status" value="1"/>
</dbReference>
<dbReference type="OrthoDB" id="3298842at2"/>
<proteinExistence type="predicted"/>
<reference evidence="2 3" key="1">
    <citation type="submission" date="2018-08" db="EMBL/GenBank/DDBJ databases">
        <title>Aeromicrobium sp. M2KJ-4, whole genome shotgun sequence.</title>
        <authorList>
            <person name="Tuo L."/>
        </authorList>
    </citation>
    <scope>NUCLEOTIDE SEQUENCE [LARGE SCALE GENOMIC DNA]</scope>
    <source>
        <strain evidence="2 3">M2KJ-4</strain>
    </source>
</reference>
<dbReference type="AlphaFoldDB" id="A0A371P2P9"/>
<keyword evidence="3" id="KW-1185">Reference proteome</keyword>